<feature type="region of interest" description="Disordered" evidence="1">
    <location>
        <begin position="112"/>
        <end position="150"/>
    </location>
</feature>
<evidence type="ECO:0008006" key="3">
    <source>
        <dbReference type="Google" id="ProtNLM"/>
    </source>
</evidence>
<dbReference type="Pfam" id="PF25673">
    <property type="entry name" value="Terminase_7"/>
    <property type="match status" value="1"/>
</dbReference>
<accession>A0A6J5LRE3</accession>
<evidence type="ECO:0000313" key="2">
    <source>
        <dbReference type="EMBL" id="CAB4136888.1"/>
    </source>
</evidence>
<sequence length="150" mass="17107">MPPLPKHPSTRARRNKVAGARTLQAVDNPEIPELPEDAGTVWHPLTRSWWEDIWSSPMAPEFDESDLHGLFVLAMLVNAFWIEPSQALAAEIRLQRQCFGLTPIDRRRLQWEIDRGEQAEQSTQTRRNAAKPKPASSPGKKRQDPRELLA</sequence>
<protein>
    <recommendedName>
        <fullName evidence="3">Terminase small subunit</fullName>
    </recommendedName>
</protein>
<evidence type="ECO:0000256" key="1">
    <source>
        <dbReference type="SAM" id="MobiDB-lite"/>
    </source>
</evidence>
<proteinExistence type="predicted"/>
<gene>
    <name evidence="2" type="ORF">UFOVP314_27</name>
</gene>
<dbReference type="InterPro" id="IPR057972">
    <property type="entry name" value="Terminase_7"/>
</dbReference>
<feature type="compositionally biased region" description="Basic and acidic residues" evidence="1">
    <location>
        <begin position="141"/>
        <end position="150"/>
    </location>
</feature>
<dbReference type="EMBL" id="LR796326">
    <property type="protein sequence ID" value="CAB4136888.1"/>
    <property type="molecule type" value="Genomic_DNA"/>
</dbReference>
<organism evidence="2">
    <name type="scientific">uncultured Caudovirales phage</name>
    <dbReference type="NCBI Taxonomy" id="2100421"/>
    <lineage>
        <taxon>Viruses</taxon>
        <taxon>Duplodnaviria</taxon>
        <taxon>Heunggongvirae</taxon>
        <taxon>Uroviricota</taxon>
        <taxon>Caudoviricetes</taxon>
        <taxon>Peduoviridae</taxon>
        <taxon>Maltschvirus</taxon>
        <taxon>Maltschvirus maltsch</taxon>
    </lineage>
</organism>
<reference evidence="2" key="1">
    <citation type="submission" date="2020-04" db="EMBL/GenBank/DDBJ databases">
        <authorList>
            <person name="Chiriac C."/>
            <person name="Salcher M."/>
            <person name="Ghai R."/>
            <person name="Kavagutti S V."/>
        </authorList>
    </citation>
    <scope>NUCLEOTIDE SEQUENCE</scope>
</reference>
<name>A0A6J5LRE3_9CAUD</name>